<keyword evidence="9 15" id="KW-0946">Virion</keyword>
<sequence>MAGSSRKRTRRGDEVAWNSKRSRLSAQRNASKRVPRNPRVRPSLQIQTITNGSSSMVPVKQPGYCGLLGTYSRGSDENQRHTSETMTYKIALDLHFSITAEASAYSNSGTGVLWLIYDSQPNGAQPTLKDIFAYEDSLVAWPYTWKVSREVCHRFVVKRRYTFTLESNGRRADEKPPANSVWPPCKTHVYFHKFAKGLGVRTEWKNDTAGSVGNIKKGALYIGIAPGNGVEFNVFGKTRLYFKSIGNQ</sequence>
<proteinExistence type="inferred from homology"/>
<keyword evidence="5 15" id="KW-1140">T=1 icosahedral capsid protein</keyword>
<evidence type="ECO:0000256" key="13">
    <source>
        <dbReference type="ARBA" id="ARBA00031336"/>
    </source>
</evidence>
<protein>
    <recommendedName>
        <fullName evidence="4 15">Capsid protein</fullName>
    </recommendedName>
    <alternativeName>
        <fullName evidence="13 15">Coat protein</fullName>
    </alternativeName>
</protein>
<evidence type="ECO:0000256" key="16">
    <source>
        <dbReference type="SAM" id="MobiDB-lite"/>
    </source>
</evidence>
<evidence type="ECO:0000256" key="4">
    <source>
        <dbReference type="ARBA" id="ARBA00018091"/>
    </source>
</evidence>
<dbReference type="GO" id="GO:0075732">
    <property type="term" value="P:viral penetration into host nucleus"/>
    <property type="evidence" value="ECO:0007669"/>
    <property type="project" value="UniProtKB-KW"/>
</dbReference>
<dbReference type="PRINTS" id="PR00223">
    <property type="entry name" value="GEMCOATARBR1"/>
</dbReference>
<feature type="region of interest" description="Disordered" evidence="16">
    <location>
        <begin position="1"/>
        <end position="42"/>
    </location>
</feature>
<dbReference type="InterPro" id="IPR000143">
    <property type="entry name" value="Gemcoat_MSV"/>
</dbReference>
<keyword evidence="7 15" id="KW-0167">Capsid protein</keyword>
<accession>A0A0S1CL58</accession>
<evidence type="ECO:0000313" key="17">
    <source>
        <dbReference type="EMBL" id="ALJ51624.1"/>
    </source>
</evidence>
<dbReference type="GO" id="GO:0003677">
    <property type="term" value="F:DNA binding"/>
    <property type="evidence" value="ECO:0007669"/>
    <property type="project" value="UniProtKB-KW"/>
</dbReference>
<comment type="subunit">
    <text evidence="14 15">Homomultimer. Interacts with the movement protein. Binds to single-stranded and double-stranded viral DNA.</text>
</comment>
<evidence type="ECO:0000256" key="8">
    <source>
        <dbReference type="ARBA" id="ARBA00022562"/>
    </source>
</evidence>
<comment type="similarity">
    <text evidence="3 15">Belongs to the geminiviridae capsid protein family.</text>
</comment>
<dbReference type="GO" id="GO:0043657">
    <property type="term" value="C:host cell"/>
    <property type="evidence" value="ECO:0007669"/>
    <property type="project" value="GOC"/>
</dbReference>
<evidence type="ECO:0000256" key="3">
    <source>
        <dbReference type="ARBA" id="ARBA00005468"/>
    </source>
</evidence>
<comment type="function">
    <text evidence="12">Encapsidates the viral genome into characteristic twinned ('geminate') particles. Binds the genomic viral ssDNA and shuttles it into and out of the cell nucleus. Plays a role in protection of the genome from degradation, virus acquisition and transmission by insect vectors, infectivity, and systemic movement. The CP of monopartite geminiviruses is absolutely essential for virus movement.</text>
</comment>
<dbReference type="PRINTS" id="PR00226">
    <property type="entry name" value="GEMCOATMSV"/>
</dbReference>
<evidence type="ECO:0000256" key="12">
    <source>
        <dbReference type="ARBA" id="ARBA00025657"/>
    </source>
</evidence>
<dbReference type="GO" id="GO:0039615">
    <property type="term" value="C:T=1 icosahedral viral capsid"/>
    <property type="evidence" value="ECO:0007669"/>
    <property type="project" value="UniProtKB-KW"/>
</dbReference>
<dbReference type="Pfam" id="PF00844">
    <property type="entry name" value="Gemini_coat"/>
    <property type="match status" value="1"/>
</dbReference>
<keyword evidence="10 15" id="KW-0238">DNA-binding</keyword>
<dbReference type="GO" id="GO:0042025">
    <property type="term" value="C:host cell nucleus"/>
    <property type="evidence" value="ECO:0007669"/>
    <property type="project" value="UniProtKB-SubCell"/>
</dbReference>
<feature type="compositionally biased region" description="Basic residues" evidence="16">
    <location>
        <begin position="30"/>
        <end position="39"/>
    </location>
</feature>
<evidence type="ECO:0000256" key="14">
    <source>
        <dbReference type="ARBA" id="ARBA00046791"/>
    </source>
</evidence>
<keyword evidence="6 15" id="KW-1163">Viral penetration into host nucleus</keyword>
<evidence type="ECO:0000256" key="5">
    <source>
        <dbReference type="ARBA" id="ARBA00022431"/>
    </source>
</evidence>
<reference evidence="17" key="1">
    <citation type="journal article" date="2015" name="Virol. J.">
        <title>Identification and characterization of a maize-associated mastrevirus in China by deep sequencing small RNA populations.</title>
        <authorList>
            <person name="Chen S."/>
            <person name="Huang Q."/>
            <person name="Wu L."/>
            <person name="Qian Y."/>
        </authorList>
    </citation>
    <scope>NUCLEOTIDE SEQUENCE</scope>
    <source>
        <strain evidence="17">YN</strain>
    </source>
</reference>
<evidence type="ECO:0000256" key="1">
    <source>
        <dbReference type="ARBA" id="ARBA00004147"/>
    </source>
</evidence>
<evidence type="ECO:0000256" key="9">
    <source>
        <dbReference type="ARBA" id="ARBA00022844"/>
    </source>
</evidence>
<dbReference type="GO" id="GO:0046718">
    <property type="term" value="P:symbiont entry into host cell"/>
    <property type="evidence" value="ECO:0007669"/>
    <property type="project" value="UniProtKB-KW"/>
</dbReference>
<evidence type="ECO:0000256" key="10">
    <source>
        <dbReference type="ARBA" id="ARBA00023125"/>
    </source>
</evidence>
<organism evidence="17">
    <name type="scientific">Maize streak Reunion virus</name>
    <dbReference type="NCBI Taxonomy" id="1182518"/>
    <lineage>
        <taxon>Viruses</taxon>
        <taxon>Monodnaviria</taxon>
        <taxon>Shotokuvirae</taxon>
        <taxon>Cressdnaviricota</taxon>
        <taxon>Repensiviricetes</taxon>
        <taxon>Geplafuvirales</taxon>
        <taxon>Geminiviridae</taxon>
        <taxon>Mastrevirus</taxon>
        <taxon>Mastrevirus bourbonense</taxon>
    </lineage>
</organism>
<dbReference type="InterPro" id="IPR000263">
    <property type="entry name" value="GV_A/BR1_coat"/>
</dbReference>
<keyword evidence="8 15" id="KW-1048">Host nucleus</keyword>
<dbReference type="EMBL" id="KT717933">
    <property type="protein sequence ID" value="ALJ51624.1"/>
    <property type="molecule type" value="Genomic_DNA"/>
</dbReference>
<dbReference type="InterPro" id="IPR029053">
    <property type="entry name" value="Viral_coat"/>
</dbReference>
<comment type="subcellular location">
    <subcellularLocation>
        <location evidence="1 15">Host nucleus</location>
    </subcellularLocation>
    <subcellularLocation>
        <location evidence="2 15">Virion</location>
    </subcellularLocation>
</comment>
<keyword evidence="11 15" id="KW-1160">Virus entry into host cell</keyword>
<evidence type="ECO:0000256" key="2">
    <source>
        <dbReference type="ARBA" id="ARBA00004328"/>
    </source>
</evidence>
<comment type="function">
    <text evidence="15">Encapsidates the viral genome into characteristic twinned ('geminate') particles. Plays a role in protection of the genome from degradation, virus acquisition and transmission by insect vectors, infectivity, and systemic movement. The CP of monopartite geminiviruses is absolutely essential for virus movement.</text>
</comment>
<evidence type="ECO:0000256" key="6">
    <source>
        <dbReference type="ARBA" id="ARBA00022524"/>
    </source>
</evidence>
<evidence type="ECO:0000256" key="7">
    <source>
        <dbReference type="ARBA" id="ARBA00022561"/>
    </source>
</evidence>
<comment type="function">
    <text evidence="15">Binds the genomic viral ssDNA and shuttles it into and out of the cell nucleus.</text>
</comment>
<name>A0A0S1CL58_9GEMI</name>
<feature type="compositionally biased region" description="Basic residues" evidence="16">
    <location>
        <begin position="1"/>
        <end position="10"/>
    </location>
</feature>
<dbReference type="Gene3D" id="2.60.120.20">
    <property type="match status" value="1"/>
</dbReference>
<evidence type="ECO:0000256" key="15">
    <source>
        <dbReference type="RuleBase" id="RU363025"/>
    </source>
</evidence>
<dbReference type="GO" id="GO:0005198">
    <property type="term" value="F:structural molecule activity"/>
    <property type="evidence" value="ECO:0007669"/>
    <property type="project" value="InterPro"/>
</dbReference>
<evidence type="ECO:0000256" key="11">
    <source>
        <dbReference type="ARBA" id="ARBA00023296"/>
    </source>
</evidence>